<evidence type="ECO:0008006" key="4">
    <source>
        <dbReference type="Google" id="ProtNLM"/>
    </source>
</evidence>
<organism evidence="2 3">
    <name type="scientific">Actinoallomurus liliacearum</name>
    <dbReference type="NCBI Taxonomy" id="1080073"/>
    <lineage>
        <taxon>Bacteria</taxon>
        <taxon>Bacillati</taxon>
        <taxon>Actinomycetota</taxon>
        <taxon>Actinomycetes</taxon>
        <taxon>Streptosporangiales</taxon>
        <taxon>Thermomonosporaceae</taxon>
        <taxon>Actinoallomurus</taxon>
    </lineage>
</organism>
<protein>
    <recommendedName>
        <fullName evidence="4">DNA primase</fullName>
    </recommendedName>
</protein>
<accession>A0ABP8TXX1</accession>
<dbReference type="Proteomes" id="UP001500212">
    <property type="component" value="Unassembled WGS sequence"/>
</dbReference>
<reference evidence="3" key="1">
    <citation type="journal article" date="2019" name="Int. J. Syst. Evol. Microbiol.">
        <title>The Global Catalogue of Microorganisms (GCM) 10K type strain sequencing project: providing services to taxonomists for standard genome sequencing and annotation.</title>
        <authorList>
            <consortium name="The Broad Institute Genomics Platform"/>
            <consortium name="The Broad Institute Genome Sequencing Center for Infectious Disease"/>
            <person name="Wu L."/>
            <person name="Ma J."/>
        </authorList>
    </citation>
    <scope>NUCLEOTIDE SEQUENCE [LARGE SCALE GENOMIC DNA]</scope>
    <source>
        <strain evidence="3">JCM 17938</strain>
    </source>
</reference>
<name>A0ABP8TXX1_9ACTN</name>
<evidence type="ECO:0000313" key="3">
    <source>
        <dbReference type="Proteomes" id="UP001500212"/>
    </source>
</evidence>
<comment type="caution">
    <text evidence="2">The sequence shown here is derived from an EMBL/GenBank/DDBJ whole genome shotgun (WGS) entry which is preliminary data.</text>
</comment>
<feature type="compositionally biased region" description="Acidic residues" evidence="1">
    <location>
        <begin position="165"/>
        <end position="174"/>
    </location>
</feature>
<sequence length="189" mass="20247">MNGIVVGVAVVVGYLLGRTRKLKLVMTLAAARASGRLGKNSAGLVKQGTELLGSSPEVRTLTETVRGRLLQAGKAAAVAAVNSQIDALSDRLQERTRSLGRPAAPTRGTGQGDDEADEGRSGRVAADEKEGYEEDPVMGEREERPRRRPAAAGDRPRPQHHEPDTEPEDDDEAEQAGQAGRPPVRRSRR</sequence>
<dbReference type="RefSeq" id="WP_345367300.1">
    <property type="nucleotide sequence ID" value="NZ_BAABHJ010000040.1"/>
</dbReference>
<evidence type="ECO:0000256" key="1">
    <source>
        <dbReference type="SAM" id="MobiDB-lite"/>
    </source>
</evidence>
<dbReference type="EMBL" id="BAABHJ010000040">
    <property type="protein sequence ID" value="GAA4619179.1"/>
    <property type="molecule type" value="Genomic_DNA"/>
</dbReference>
<feature type="compositionally biased region" description="Basic and acidic residues" evidence="1">
    <location>
        <begin position="154"/>
        <end position="164"/>
    </location>
</feature>
<evidence type="ECO:0000313" key="2">
    <source>
        <dbReference type="EMBL" id="GAA4619179.1"/>
    </source>
</evidence>
<feature type="compositionally biased region" description="Basic and acidic residues" evidence="1">
    <location>
        <begin position="118"/>
        <end position="129"/>
    </location>
</feature>
<feature type="region of interest" description="Disordered" evidence="1">
    <location>
        <begin position="97"/>
        <end position="189"/>
    </location>
</feature>
<gene>
    <name evidence="2" type="ORF">GCM10023195_86610</name>
</gene>
<proteinExistence type="predicted"/>
<keyword evidence="3" id="KW-1185">Reference proteome</keyword>